<evidence type="ECO:0000313" key="4">
    <source>
        <dbReference type="Proteomes" id="UP000198900"/>
    </source>
</evidence>
<feature type="region of interest" description="Disordered" evidence="2">
    <location>
        <begin position="309"/>
        <end position="336"/>
    </location>
</feature>
<organism evidence="3 4">
    <name type="scientific">Paraburkholderia steynii</name>
    <dbReference type="NCBI Taxonomy" id="1245441"/>
    <lineage>
        <taxon>Bacteria</taxon>
        <taxon>Pseudomonadati</taxon>
        <taxon>Pseudomonadota</taxon>
        <taxon>Betaproteobacteria</taxon>
        <taxon>Burkholderiales</taxon>
        <taxon>Burkholderiaceae</taxon>
        <taxon>Paraburkholderia</taxon>
    </lineage>
</organism>
<accession>A0A7Z7FLX5</accession>
<dbReference type="Pfam" id="PF00480">
    <property type="entry name" value="ROK"/>
    <property type="match status" value="1"/>
</dbReference>
<dbReference type="InterPro" id="IPR043129">
    <property type="entry name" value="ATPase_NBD"/>
</dbReference>
<dbReference type="Proteomes" id="UP000198900">
    <property type="component" value="Unassembled WGS sequence"/>
</dbReference>
<comment type="similarity">
    <text evidence="1">Belongs to the ROK (NagC/XylR) family.</text>
</comment>
<dbReference type="SUPFAM" id="SSF53067">
    <property type="entry name" value="Actin-like ATPase domain"/>
    <property type="match status" value="1"/>
</dbReference>
<dbReference type="CDD" id="cd24070">
    <property type="entry name" value="ASKHA_NBD_ROK_AlsK"/>
    <property type="match status" value="1"/>
</dbReference>
<dbReference type="PANTHER" id="PTHR18964">
    <property type="entry name" value="ROK (REPRESSOR, ORF, KINASE) FAMILY"/>
    <property type="match status" value="1"/>
</dbReference>
<evidence type="ECO:0000256" key="1">
    <source>
        <dbReference type="ARBA" id="ARBA00006479"/>
    </source>
</evidence>
<keyword evidence="4" id="KW-1185">Reference proteome</keyword>
<dbReference type="InterPro" id="IPR000600">
    <property type="entry name" value="ROK"/>
</dbReference>
<sequence>MTRSMENLQTPVGEVGEPILVIDVGGTNIKFGYSCNSQPLDFRKLFSTDALRAGDPIRALALMVEDVVAETAIAPRTIVIAIPGFIDTDGDRVLHAANIRSLDGRRLGDELGRRAGCTVLLERDAVLALTGETRAGVVQDADHVLGVFFGTGVGAAFMTDGKPFRGSGWALEIGLMPFLAEGPVPEGMRPDCLEAHASGRALQAIAARHGVPIDSIFLASAYSASLADDLSRFIRHQAMAVGMAAAMVSPATILLGGGVMDMNGYPRETLIGLIEGHLPLSETRRPLDLRWSRHGWTAVLHGAPAVLTEHRGRGSPQSRVIRTAGRQPSPESNQNQ</sequence>
<dbReference type="AlphaFoldDB" id="A0A7Z7FLX5"/>
<evidence type="ECO:0000256" key="2">
    <source>
        <dbReference type="SAM" id="MobiDB-lite"/>
    </source>
</evidence>
<dbReference type="Gene3D" id="3.30.420.40">
    <property type="match status" value="2"/>
</dbReference>
<name>A0A7Z7FLX5_9BURK</name>
<dbReference type="GO" id="GO:0016301">
    <property type="term" value="F:kinase activity"/>
    <property type="evidence" value="ECO:0007669"/>
    <property type="project" value="UniProtKB-KW"/>
</dbReference>
<comment type="caution">
    <text evidence="3">The sequence shown here is derived from an EMBL/GenBank/DDBJ whole genome shotgun (WGS) entry which is preliminary data.</text>
</comment>
<keyword evidence="3" id="KW-0418">Kinase</keyword>
<dbReference type="PANTHER" id="PTHR18964:SF149">
    <property type="entry name" value="BIFUNCTIONAL UDP-N-ACETYLGLUCOSAMINE 2-EPIMERASE_N-ACETYLMANNOSAMINE KINASE"/>
    <property type="match status" value="1"/>
</dbReference>
<protein>
    <submittedName>
        <fullName evidence="3">Allose kinase</fullName>
    </submittedName>
</protein>
<reference evidence="3" key="1">
    <citation type="submission" date="2016-10" db="EMBL/GenBank/DDBJ databases">
        <authorList>
            <person name="Varghese N."/>
            <person name="Submissions S."/>
        </authorList>
    </citation>
    <scope>NUCLEOTIDE SEQUENCE [LARGE SCALE GENOMIC DNA]</scope>
    <source>
        <strain evidence="3">YR281</strain>
    </source>
</reference>
<dbReference type="EMBL" id="FNDI01000036">
    <property type="protein sequence ID" value="SDJ18483.1"/>
    <property type="molecule type" value="Genomic_DNA"/>
</dbReference>
<evidence type="ECO:0000313" key="3">
    <source>
        <dbReference type="EMBL" id="SDJ18483.1"/>
    </source>
</evidence>
<gene>
    <name evidence="3" type="ORF">SAMN04487926_13668</name>
</gene>
<proteinExistence type="inferred from homology"/>
<keyword evidence="3" id="KW-0808">Transferase</keyword>